<evidence type="ECO:0000256" key="1">
    <source>
        <dbReference type="ARBA" id="ARBA00004496"/>
    </source>
</evidence>
<keyword evidence="8" id="KW-0804">Transcription</keyword>
<dbReference type="SUPFAM" id="SSF46689">
    <property type="entry name" value="Homeodomain-like"/>
    <property type="match status" value="1"/>
</dbReference>
<dbReference type="InterPro" id="IPR018060">
    <property type="entry name" value="HTH_AraC"/>
</dbReference>
<dbReference type="SMART" id="SM00342">
    <property type="entry name" value="HTH_ARAC"/>
    <property type="match status" value="1"/>
</dbReference>
<dbReference type="GO" id="GO:0000160">
    <property type="term" value="P:phosphorelay signal transduction system"/>
    <property type="evidence" value="ECO:0007669"/>
    <property type="project" value="UniProtKB-KW"/>
</dbReference>
<evidence type="ECO:0000256" key="2">
    <source>
        <dbReference type="ARBA" id="ARBA00018672"/>
    </source>
</evidence>
<keyword evidence="14" id="KW-1185">Reference proteome</keyword>
<evidence type="ECO:0000256" key="4">
    <source>
        <dbReference type="ARBA" id="ARBA00022553"/>
    </source>
</evidence>
<dbReference type="PROSITE" id="PS50110">
    <property type="entry name" value="RESPONSE_REGULATORY"/>
    <property type="match status" value="1"/>
</dbReference>
<dbReference type="Gene3D" id="3.40.50.2300">
    <property type="match status" value="1"/>
</dbReference>
<dbReference type="PROSITE" id="PS00041">
    <property type="entry name" value="HTH_ARAC_FAMILY_1"/>
    <property type="match status" value="1"/>
</dbReference>
<gene>
    <name evidence="13" type="ORF">CSCA_1191</name>
</gene>
<proteinExistence type="predicted"/>
<evidence type="ECO:0000256" key="5">
    <source>
        <dbReference type="ARBA" id="ARBA00023012"/>
    </source>
</evidence>
<protein>
    <recommendedName>
        <fullName evidence="2">Stage 0 sporulation protein A homolog</fullName>
    </recommendedName>
</protein>
<dbReference type="GO" id="GO:0043565">
    <property type="term" value="F:sequence-specific DNA binding"/>
    <property type="evidence" value="ECO:0007669"/>
    <property type="project" value="InterPro"/>
</dbReference>
<dbReference type="EMBL" id="CP009933">
    <property type="protein sequence ID" value="AKA68316.1"/>
    <property type="molecule type" value="Genomic_DNA"/>
</dbReference>
<name>A0A0E3GQC2_CLOSL</name>
<dbReference type="InterPro" id="IPR020449">
    <property type="entry name" value="Tscrpt_reg_AraC-type_HTH"/>
</dbReference>
<keyword evidence="4 10" id="KW-0597">Phosphoprotein</keyword>
<dbReference type="CDD" id="cd17536">
    <property type="entry name" value="REC_YesN-like"/>
    <property type="match status" value="1"/>
</dbReference>
<dbReference type="GO" id="GO:0003700">
    <property type="term" value="F:DNA-binding transcription factor activity"/>
    <property type="evidence" value="ECO:0007669"/>
    <property type="project" value="InterPro"/>
</dbReference>
<organism evidence="13 14">
    <name type="scientific">Clostridium scatologenes</name>
    <dbReference type="NCBI Taxonomy" id="1548"/>
    <lineage>
        <taxon>Bacteria</taxon>
        <taxon>Bacillati</taxon>
        <taxon>Bacillota</taxon>
        <taxon>Clostridia</taxon>
        <taxon>Eubacteriales</taxon>
        <taxon>Clostridiaceae</taxon>
        <taxon>Clostridium</taxon>
    </lineage>
</organism>
<dbReference type="SMART" id="SM00448">
    <property type="entry name" value="REC"/>
    <property type="match status" value="1"/>
</dbReference>
<dbReference type="RefSeq" id="WP_029162057.1">
    <property type="nucleotide sequence ID" value="NZ_CP009933.1"/>
</dbReference>
<comment type="subcellular location">
    <subcellularLocation>
        <location evidence="1">Cytoplasm</location>
    </subcellularLocation>
</comment>
<dbReference type="PRINTS" id="PR00032">
    <property type="entry name" value="HTHARAC"/>
</dbReference>
<dbReference type="Gene3D" id="1.10.10.60">
    <property type="entry name" value="Homeodomain-like"/>
    <property type="match status" value="2"/>
</dbReference>
<evidence type="ECO:0000313" key="14">
    <source>
        <dbReference type="Proteomes" id="UP000033115"/>
    </source>
</evidence>
<dbReference type="InterPro" id="IPR011006">
    <property type="entry name" value="CheY-like_superfamily"/>
</dbReference>
<keyword evidence="3" id="KW-0963">Cytoplasm</keyword>
<keyword evidence="5" id="KW-0902">Two-component regulatory system</keyword>
<evidence type="ECO:0000256" key="3">
    <source>
        <dbReference type="ARBA" id="ARBA00022490"/>
    </source>
</evidence>
<evidence type="ECO:0000259" key="11">
    <source>
        <dbReference type="PROSITE" id="PS01124"/>
    </source>
</evidence>
<dbReference type="InterPro" id="IPR051552">
    <property type="entry name" value="HptR"/>
</dbReference>
<dbReference type="Pfam" id="PF00072">
    <property type="entry name" value="Response_reg"/>
    <property type="match status" value="1"/>
</dbReference>
<dbReference type="AlphaFoldDB" id="A0A0E3GQC2"/>
<evidence type="ECO:0000313" key="13">
    <source>
        <dbReference type="EMBL" id="AKA68316.1"/>
    </source>
</evidence>
<evidence type="ECO:0000256" key="9">
    <source>
        <dbReference type="ARBA" id="ARBA00024867"/>
    </source>
</evidence>
<dbReference type="SUPFAM" id="SSF52172">
    <property type="entry name" value="CheY-like"/>
    <property type="match status" value="1"/>
</dbReference>
<dbReference type="InterPro" id="IPR018062">
    <property type="entry name" value="HTH_AraC-typ_CS"/>
</dbReference>
<dbReference type="HOGENOM" id="CLU_000445_5_0_9"/>
<dbReference type="Proteomes" id="UP000033115">
    <property type="component" value="Chromosome"/>
</dbReference>
<dbReference type="PANTHER" id="PTHR42713">
    <property type="entry name" value="HISTIDINE KINASE-RELATED"/>
    <property type="match status" value="1"/>
</dbReference>
<keyword evidence="7" id="KW-0238">DNA-binding</keyword>
<evidence type="ECO:0000256" key="7">
    <source>
        <dbReference type="ARBA" id="ARBA00023125"/>
    </source>
</evidence>
<keyword evidence="6" id="KW-0805">Transcription regulation</keyword>
<feature type="modified residue" description="4-aspartylphosphate" evidence="10">
    <location>
        <position position="55"/>
    </location>
</feature>
<comment type="function">
    <text evidence="9">May play the central regulatory role in sporulation. It may be an element of the effector pathway responsible for the activation of sporulation genes in response to nutritional stress. Spo0A may act in concert with spo0H (a sigma factor) to control the expression of some genes that are critical to the sporulation process.</text>
</comment>
<reference evidence="13 14" key="1">
    <citation type="journal article" date="2015" name="J. Biotechnol.">
        <title>Complete genome sequence of a malodorant-producing acetogen, Clostridium scatologenes ATCC 25775(T).</title>
        <authorList>
            <person name="Zhu Z."/>
            <person name="Guo T."/>
            <person name="Zheng H."/>
            <person name="Song T."/>
            <person name="Ouyang P."/>
            <person name="Xie J."/>
        </authorList>
    </citation>
    <scope>NUCLEOTIDE SEQUENCE [LARGE SCALE GENOMIC DNA]</scope>
    <source>
        <strain evidence="13 14">ATCC 25775</strain>
    </source>
</reference>
<dbReference type="InterPro" id="IPR001789">
    <property type="entry name" value="Sig_transdc_resp-reg_receiver"/>
</dbReference>
<dbReference type="InterPro" id="IPR009057">
    <property type="entry name" value="Homeodomain-like_sf"/>
</dbReference>
<dbReference type="STRING" id="1548.CSCA_1191"/>
<dbReference type="KEGG" id="csq:CSCA_1191"/>
<evidence type="ECO:0000259" key="12">
    <source>
        <dbReference type="PROSITE" id="PS50110"/>
    </source>
</evidence>
<dbReference type="PROSITE" id="PS01124">
    <property type="entry name" value="HTH_ARAC_FAMILY_2"/>
    <property type="match status" value="1"/>
</dbReference>
<evidence type="ECO:0000256" key="6">
    <source>
        <dbReference type="ARBA" id="ARBA00023015"/>
    </source>
</evidence>
<dbReference type="Pfam" id="PF12833">
    <property type="entry name" value="HTH_18"/>
    <property type="match status" value="1"/>
</dbReference>
<feature type="domain" description="HTH araC/xylS-type" evidence="11">
    <location>
        <begin position="300"/>
        <end position="399"/>
    </location>
</feature>
<accession>A0A0E3GQC2</accession>
<evidence type="ECO:0000256" key="10">
    <source>
        <dbReference type="PROSITE-ProRule" id="PRU00169"/>
    </source>
</evidence>
<sequence length="401" mass="47073">MYKLLIADDEARIRKGLRNSINWTELNIEIVGEAEDGEIALKLVKELKPHIIMLDICMPFLNGLELIKKLKNVNEKCIIIIVTGYDQFEYMHEALKLKVFDYILKPVNRENLKDTILKAVQELSKIERKRNYLNWTSRQVDENLNSLRQVFFNNWFKDKLEYKDIIDELKFLKIKFSDHIGMISIKVVEKFKFELYFKNWDRELLNFAIINIACDLLEKFKPEAVFIDENNNIIIFTNICSGSRWYNLGIELEEKVYSYLGYIVVTEQEKVLSGINEVKDIYNKLVDKINEKTQCKPVVLLTMKYINKNYHVNDLNLQSVADQFNVSSSYLSKLIKQEIGISFSDYITNIRIKKAICFMEDPKMKIYEVAESVGYSNQHYFCKAFKKVIGVSPTEYRGGSI</sequence>
<feature type="domain" description="Response regulatory" evidence="12">
    <location>
        <begin position="3"/>
        <end position="120"/>
    </location>
</feature>
<dbReference type="GO" id="GO:0005737">
    <property type="term" value="C:cytoplasm"/>
    <property type="evidence" value="ECO:0007669"/>
    <property type="project" value="UniProtKB-SubCell"/>
</dbReference>
<dbReference type="PANTHER" id="PTHR42713:SF3">
    <property type="entry name" value="TRANSCRIPTIONAL REGULATORY PROTEIN HPTR"/>
    <property type="match status" value="1"/>
</dbReference>
<evidence type="ECO:0000256" key="8">
    <source>
        <dbReference type="ARBA" id="ARBA00023163"/>
    </source>
</evidence>